<accession>A0A6J6I6P4</accession>
<proteinExistence type="predicted"/>
<dbReference type="EMBL" id="CAEZUZ010000123">
    <property type="protein sequence ID" value="CAB4619485.1"/>
    <property type="molecule type" value="Genomic_DNA"/>
</dbReference>
<name>A0A6J6I6P4_9ZZZZ</name>
<dbReference type="AlphaFoldDB" id="A0A6J6I6P4"/>
<organism evidence="1">
    <name type="scientific">freshwater metagenome</name>
    <dbReference type="NCBI Taxonomy" id="449393"/>
    <lineage>
        <taxon>unclassified sequences</taxon>
        <taxon>metagenomes</taxon>
        <taxon>ecological metagenomes</taxon>
    </lineage>
</organism>
<reference evidence="1" key="1">
    <citation type="submission" date="2020-05" db="EMBL/GenBank/DDBJ databases">
        <authorList>
            <person name="Chiriac C."/>
            <person name="Salcher M."/>
            <person name="Ghai R."/>
            <person name="Kavagutti S V."/>
        </authorList>
    </citation>
    <scope>NUCLEOTIDE SEQUENCE</scope>
</reference>
<protein>
    <submittedName>
        <fullName evidence="1">Unannotated protein</fullName>
    </submittedName>
</protein>
<sequence>MFTTIIGRYQFFTQGRHIGFRLGKIVLQTFNSCCHRGIFFDELFDSCLQLLRFTRALLDSVSQGTQFAAYFSSGVRCFVALHCVEQTLFRALAFEVFFFNSQVIALAHRDCKTALHFYKFGTHLSSISFESSYNIVGNQLPLIAFHRTSTLGNDRTQSTSALTQLLNAH</sequence>
<gene>
    <name evidence="1" type="ORF">UFOPK1889_00786</name>
</gene>
<evidence type="ECO:0000313" key="1">
    <source>
        <dbReference type="EMBL" id="CAB4619485.1"/>
    </source>
</evidence>